<dbReference type="PROSITE" id="PS50960">
    <property type="entry name" value="HTH_PSQ"/>
    <property type="match status" value="1"/>
</dbReference>
<feature type="DNA-binding region" description="H-T-H motif" evidence="2">
    <location>
        <begin position="160"/>
        <end position="180"/>
    </location>
</feature>
<organism>
    <name type="scientific">Ixodes scapularis</name>
    <name type="common">Black-legged tick</name>
    <name type="synonym">Deer tick</name>
    <dbReference type="NCBI Taxonomy" id="6945"/>
    <lineage>
        <taxon>Eukaryota</taxon>
        <taxon>Metazoa</taxon>
        <taxon>Ecdysozoa</taxon>
        <taxon>Arthropoda</taxon>
        <taxon>Chelicerata</taxon>
        <taxon>Arachnida</taxon>
        <taxon>Acari</taxon>
        <taxon>Parasitiformes</taxon>
        <taxon>Ixodida</taxon>
        <taxon>Ixodoidea</taxon>
        <taxon>Ixodidae</taxon>
        <taxon>Ixodinae</taxon>
        <taxon>Ixodes</taxon>
    </lineage>
</organism>
<dbReference type="Pfam" id="PF04218">
    <property type="entry name" value="CENP-B_N"/>
    <property type="match status" value="1"/>
</dbReference>
<dbReference type="OrthoDB" id="6507989at2759"/>
<comment type="subcellular location">
    <subcellularLocation>
        <location evidence="1 2">Nucleus</location>
    </subcellularLocation>
</comment>
<dbReference type="GO" id="GO:0005634">
    <property type="term" value="C:nucleus"/>
    <property type="evidence" value="ECO:0007669"/>
    <property type="project" value="UniProtKB-SubCell"/>
</dbReference>
<dbReference type="PANTHER" id="PTHR36981">
    <property type="entry name" value="ZGC:195170"/>
    <property type="match status" value="1"/>
</dbReference>
<name>B7PW17_IXOSC</name>
<dbReference type="EMBL" id="ABJB010820129">
    <property type="status" value="NOT_ANNOTATED_CDS"/>
    <property type="molecule type" value="Genomic_DNA"/>
</dbReference>
<feature type="domain" description="HTH psq-type" evidence="4">
    <location>
        <begin position="133"/>
        <end position="184"/>
    </location>
</feature>
<dbReference type="Gene3D" id="1.10.10.60">
    <property type="entry name" value="Homeodomain-like"/>
    <property type="match status" value="1"/>
</dbReference>
<dbReference type="GO" id="GO:0003677">
    <property type="term" value="F:DNA binding"/>
    <property type="evidence" value="ECO:0007669"/>
    <property type="project" value="UniProtKB-UniRule"/>
</dbReference>
<dbReference type="HOGENOM" id="CLU_1232537_0_0_1"/>
<reference evidence="5 7" key="1">
    <citation type="submission" date="2008-03" db="EMBL/GenBank/DDBJ databases">
        <title>Annotation of Ixodes scapularis.</title>
        <authorList>
            <consortium name="Ixodes scapularis Genome Project Consortium"/>
            <person name="Caler E."/>
            <person name="Hannick L.I."/>
            <person name="Bidwell S."/>
            <person name="Joardar V."/>
            <person name="Thiagarajan M."/>
            <person name="Amedeo P."/>
            <person name="Galinsky K.J."/>
            <person name="Schobel S."/>
            <person name="Inman J."/>
            <person name="Hostetler J."/>
            <person name="Miller J."/>
            <person name="Hammond M."/>
            <person name="Megy K."/>
            <person name="Lawson D."/>
            <person name="Kodira C."/>
            <person name="Sutton G."/>
            <person name="Meyer J."/>
            <person name="Hill C.A."/>
            <person name="Birren B."/>
            <person name="Nene V."/>
            <person name="Collins F."/>
            <person name="Alarcon-Chaidez F."/>
            <person name="Wikel S."/>
            <person name="Strausberg R."/>
        </authorList>
    </citation>
    <scope>NUCLEOTIDE SEQUENCE [LARGE SCALE GENOMIC DNA]</scope>
    <source>
        <strain evidence="7">Wikel</strain>
        <strain evidence="5">Wikel colony</strain>
    </source>
</reference>
<accession>B7PW17</accession>
<dbReference type="InterPro" id="IPR007889">
    <property type="entry name" value="HTH_Psq"/>
</dbReference>
<dbReference type="InParanoid" id="B7PW17"/>
<dbReference type="EnsemblMetazoa" id="ISCW008259-RA">
    <property type="protein sequence ID" value="ISCW008259-PA"/>
    <property type="gene ID" value="ISCW008259"/>
</dbReference>
<dbReference type="Proteomes" id="UP000001555">
    <property type="component" value="Unassembled WGS sequence"/>
</dbReference>
<feature type="region of interest" description="Disordered" evidence="3">
    <location>
        <begin position="114"/>
        <end position="138"/>
    </location>
</feature>
<evidence type="ECO:0000259" key="4">
    <source>
        <dbReference type="PROSITE" id="PS50960"/>
    </source>
</evidence>
<keyword evidence="2" id="KW-0238">DNA-binding</keyword>
<evidence type="ECO:0000313" key="6">
    <source>
        <dbReference type="EnsemblMetazoa" id="ISCW008259-PA"/>
    </source>
</evidence>
<evidence type="ECO:0000256" key="3">
    <source>
        <dbReference type="SAM" id="MobiDB-lite"/>
    </source>
</evidence>
<dbReference type="EMBL" id="DS804574">
    <property type="protein sequence ID" value="EEC10789.1"/>
    <property type="molecule type" value="Genomic_DNA"/>
</dbReference>
<feature type="non-terminal residue" evidence="5">
    <location>
        <position position="225"/>
    </location>
</feature>
<evidence type="ECO:0000313" key="5">
    <source>
        <dbReference type="EMBL" id="EEC10789.1"/>
    </source>
</evidence>
<dbReference type="PANTHER" id="PTHR36981:SF1">
    <property type="entry name" value="P2X PURINORECEPTOR 7 INTRACELLULAR DOMAIN-CONTAINING PROTEIN"/>
    <property type="match status" value="1"/>
</dbReference>
<protein>
    <recommendedName>
        <fullName evidence="4">HTH psq-type domain-containing protein</fullName>
    </recommendedName>
</protein>
<dbReference type="AlphaFoldDB" id="B7PW17"/>
<evidence type="ECO:0000313" key="7">
    <source>
        <dbReference type="Proteomes" id="UP000001555"/>
    </source>
</evidence>
<sequence>CSCKSCRLMPTDQESVCCQEVDRAGKLCLDYRVRCITKHPWFELFCLNRPGLDLAYVKMHMNVPPPIGLKSSQKIASKVYDAATEAASKVMQSAAQSVRKAEKSGDNQLLDLDQLAPIPHSPGSPDERALPHASMTSKRKRISLKEKLEIIQAVDRGKKQSAVADTFGLSKQTVNTIMKNKEAVLGKQVMGDLQPKKFRLRDATFPEVEDALLIWLRDARSRDIP</sequence>
<dbReference type="EMBL" id="ABJB010667743">
    <property type="status" value="NOT_ANNOTATED_CDS"/>
    <property type="molecule type" value="Genomic_DNA"/>
</dbReference>
<dbReference type="InterPro" id="IPR009057">
    <property type="entry name" value="Homeodomain-like_sf"/>
</dbReference>
<dbReference type="SUPFAM" id="SSF46689">
    <property type="entry name" value="Homeodomain-like"/>
    <property type="match status" value="1"/>
</dbReference>
<evidence type="ECO:0000256" key="2">
    <source>
        <dbReference type="PROSITE-ProRule" id="PRU00320"/>
    </source>
</evidence>
<keyword evidence="7" id="KW-1185">Reference proteome</keyword>
<gene>
    <name evidence="5" type="ORF">IscW_ISCW008259</name>
</gene>
<dbReference type="VEuPathDB" id="VectorBase:ISCW008259"/>
<evidence type="ECO:0000256" key="1">
    <source>
        <dbReference type="ARBA" id="ARBA00004123"/>
    </source>
</evidence>
<keyword evidence="2" id="KW-0539">Nucleus</keyword>
<feature type="non-terminal residue" evidence="5">
    <location>
        <position position="1"/>
    </location>
</feature>
<dbReference type="PaxDb" id="6945-B7PW17"/>
<reference evidence="6" key="2">
    <citation type="submission" date="2020-05" db="UniProtKB">
        <authorList>
            <consortium name="EnsemblMetazoa"/>
        </authorList>
    </citation>
    <scope>IDENTIFICATION</scope>
    <source>
        <strain evidence="6">wikel</strain>
    </source>
</reference>
<dbReference type="VEuPathDB" id="VectorBase:ISCI008259"/>
<dbReference type="VEuPathDB" id="VectorBase:ISCP_030137"/>
<proteinExistence type="predicted"/>